<dbReference type="GeneID" id="60894780"/>
<organism evidence="1 2">
    <name type="scientific">Enterococcus faecalis TX4248</name>
    <dbReference type="NCBI Taxonomy" id="749495"/>
    <lineage>
        <taxon>Bacteria</taxon>
        <taxon>Bacillati</taxon>
        <taxon>Bacillota</taxon>
        <taxon>Bacilli</taxon>
        <taxon>Lactobacillales</taxon>
        <taxon>Enterococcaceae</taxon>
        <taxon>Enterococcus</taxon>
    </lineage>
</organism>
<proteinExistence type="predicted"/>
<protein>
    <submittedName>
        <fullName evidence="1">Uncharacterized protein</fullName>
    </submittedName>
</protein>
<dbReference type="EMBL" id="AEBR01000043">
    <property type="protein sequence ID" value="EFM82897.1"/>
    <property type="molecule type" value="Genomic_DNA"/>
</dbReference>
<evidence type="ECO:0000313" key="1">
    <source>
        <dbReference type="EMBL" id="EFM82897.1"/>
    </source>
</evidence>
<reference evidence="1 2" key="1">
    <citation type="submission" date="2010-07" db="EMBL/GenBank/DDBJ databases">
        <authorList>
            <person name="Sid Ahmed O."/>
        </authorList>
    </citation>
    <scope>NUCLEOTIDE SEQUENCE [LARGE SCALE GENOMIC DNA]</scope>
    <source>
        <strain evidence="1 2">TX4248</strain>
    </source>
</reference>
<name>A0A125W6I4_ENTFL</name>
<dbReference type="RefSeq" id="WP_002389274.1">
    <property type="nucleotide sequence ID" value="NZ_GL454444.1"/>
</dbReference>
<dbReference type="HOGENOM" id="CLU_176147_0_0_9"/>
<dbReference type="Proteomes" id="UP000004846">
    <property type="component" value="Unassembled WGS sequence"/>
</dbReference>
<comment type="caution">
    <text evidence="1">The sequence shown here is derived from an EMBL/GenBank/DDBJ whole genome shotgun (WGS) entry which is preliminary data.</text>
</comment>
<accession>A0A125W6I4</accession>
<dbReference type="AlphaFoldDB" id="A0A125W6I4"/>
<evidence type="ECO:0000313" key="2">
    <source>
        <dbReference type="Proteomes" id="UP000004846"/>
    </source>
</evidence>
<sequence>MSNYEEKEAQALVKIADVLNKLDASLEELASLDEDTKKHSMKKWIVEKKAIHEIKKIAHEAGKYDKYDEKELEKEMDLLEKFM</sequence>
<gene>
    <name evidence="1" type="ORF">HMPREF9498_01460</name>
</gene>